<dbReference type="EMBL" id="HE793032">
    <property type="protein sequence ID" value="CCG55820.1"/>
    <property type="molecule type" value="Genomic_DNA"/>
</dbReference>
<dbReference type="InterPro" id="IPR011990">
    <property type="entry name" value="TPR-like_helical_dom_sf"/>
</dbReference>
<feature type="transmembrane region" description="Helical" evidence="2">
    <location>
        <begin position="159"/>
        <end position="182"/>
    </location>
</feature>
<dbReference type="HOGENOM" id="CLU_266549_0_0_12"/>
<feature type="transmembrane region" description="Helical" evidence="2">
    <location>
        <begin position="394"/>
        <end position="418"/>
    </location>
</feature>
<name>K0JHM4_BRAPL</name>
<evidence type="ECO:0000256" key="2">
    <source>
        <dbReference type="SAM" id="Phobius"/>
    </source>
</evidence>
<feature type="transmembrane region" description="Helical" evidence="2">
    <location>
        <begin position="438"/>
        <end position="456"/>
    </location>
</feature>
<feature type="transmembrane region" description="Helical" evidence="2">
    <location>
        <begin position="255"/>
        <end position="273"/>
    </location>
</feature>
<dbReference type="Proteomes" id="UP000003759">
    <property type="component" value="Chromosome"/>
</dbReference>
<proteinExistence type="predicted"/>
<evidence type="ECO:0000313" key="3">
    <source>
        <dbReference type="EMBL" id="CCG55820.1"/>
    </source>
</evidence>
<dbReference type="Gene3D" id="1.25.40.10">
    <property type="entry name" value="Tetratricopeptide repeat domain"/>
    <property type="match status" value="1"/>
</dbReference>
<dbReference type="InterPro" id="IPR052724">
    <property type="entry name" value="GT117_domain-containing"/>
</dbReference>
<sequence length="1245" mass="143795">MAKLSHLEKEYIKANYKNKSIDELTKKLEKDRELIEEYINNLQNAQKNNAKNNKKEKSNKEKSENILSKLFSKSSNSEPIFKKYEIKPYHLSKIDIIFSSVAFLFTFLLYLFTLTPSLSAGDNGELTTAAYFLGVGHAPGYPFYTLMSKLFTYIPFGNIAWRTNLFSGTCGAIAMIFFYLIMVKVLGQNRIERGFSPVVHIPALLASVAFAISDNMWAQATMAEVYSLNILQIASMLLILVYWFEAVWQHADDDVPYYGNKYLMAFGFLYGVALANHHVTLPFAFAPLLFIAIVLFLVHKDRYIENIETPFISIFVFLVLLFIGGFGYYRFIMNYEAYLYFPPGVASNDSIFSILFKPFTDMNILSDIFTALANGSYLRPDMIQNLKAPFYPTLYKGMFLVFWPLFLVVVWVLVYRYFLCKIDKFNNDNDFITGISFSYYKMLLMLAVGVMIYAYMPIRARALPPLNWGQLNEPSGWENLSYLFSMIHRKQYGASGNDIAAAFILHPEQVSALINIFKTQLTVLGLLFLIPGLFQIFKKNKFIGIFSVFGLLSFGVSLMAYTNPPPSVRTLSFVEVFFLPATLYMIVIVGFGIQWYMEYFNTNIKNVLKKPSEETTDTKLKPYHAISLIAIFAIMVPIFVMNFSRNNNSKDFSNHDYSYNMMNSLPDNAIFATEGGDNQVFGLVYYTMVERRRPDLKIYDQKGNVFERIYGNLMKTDGRWLGSISDAVDKDFIDSGRPYYMAWRRDGLERLGDYYFKAYGLVFKVQPIKYALVDELEFFKVLTVNDYKAIAKEHLKRNYENEKVASDLNALLDEGLISVERKNNYNGNEEITFVKMYELPFPELKTEEDYWNSYTMKGTAEEISHYDFLTREIFVSSYSLAKIDMYNRRIKTYQKLLGFMGNGDIAKNGITREEANAKIEEYKNLKRQEEERMLTIGFDMSNVYFAIGNQAILDEDYERATVMYEELINLEKLIYPAYFNLAASYEYLARSKNTPYEKEAEYLNKAKDVMARAEKTFHRGKDMGDAARAQNTTYQQIMQFNNRLDLQLRTTRQQADALKQQAIAENTFDSYTAYANYIYQNRQDLDETIWAKTEAKKRAVNNTQLINVNKELAILYANIGDVNTGINILNDTLNLPNITRDDRRGVDFDLASIYLNQKRYNEAINIYLKYTNDLTQDGAFALYAIGHIYIEQNMIVEALNIYNDFKVRMSPLAKDNQVIANLDKDVESRRVQIMQYLGTVGAPNQ</sequence>
<keyword evidence="2" id="KW-0812">Transmembrane</keyword>
<dbReference type="InterPro" id="IPR021280">
    <property type="entry name" value="TMEM260-like"/>
</dbReference>
<dbReference type="PANTHER" id="PTHR16214:SF3">
    <property type="entry name" value="TRANSMEMBRANE PROTEIN 260"/>
    <property type="match status" value="1"/>
</dbReference>
<dbReference type="RefSeq" id="WP_014932321.1">
    <property type="nucleotide sequence ID" value="NC_018604.1"/>
</dbReference>
<feature type="transmembrane region" description="Helical" evidence="2">
    <location>
        <begin position="573"/>
        <end position="597"/>
    </location>
</feature>
<protein>
    <submittedName>
        <fullName evidence="3">UPF0679 protein C14orf101-like, partial</fullName>
    </submittedName>
</protein>
<dbReference type="SUPFAM" id="SSF48452">
    <property type="entry name" value="TPR-like"/>
    <property type="match status" value="2"/>
</dbReference>
<feature type="transmembrane region" description="Helical" evidence="2">
    <location>
        <begin position="521"/>
        <end position="537"/>
    </location>
</feature>
<feature type="transmembrane region" description="Helical" evidence="2">
    <location>
        <begin position="96"/>
        <end position="113"/>
    </location>
</feature>
<keyword evidence="2" id="KW-1133">Transmembrane helix</keyword>
<evidence type="ECO:0000256" key="1">
    <source>
        <dbReference type="SAM" id="Coils"/>
    </source>
</evidence>
<feature type="transmembrane region" description="Helical" evidence="2">
    <location>
        <begin position="279"/>
        <end position="298"/>
    </location>
</feature>
<dbReference type="AlphaFoldDB" id="K0JHM4"/>
<keyword evidence="2" id="KW-0472">Membrane</keyword>
<evidence type="ECO:0000313" key="4">
    <source>
        <dbReference type="Proteomes" id="UP000003759"/>
    </source>
</evidence>
<feature type="coiled-coil region" evidence="1">
    <location>
        <begin position="21"/>
        <end position="60"/>
    </location>
</feature>
<feature type="transmembrane region" description="Helical" evidence="2">
    <location>
        <begin position="310"/>
        <end position="331"/>
    </location>
</feature>
<feature type="transmembrane region" description="Helical" evidence="2">
    <location>
        <begin position="543"/>
        <end position="561"/>
    </location>
</feature>
<keyword evidence="1" id="KW-0175">Coiled coil</keyword>
<dbReference type="Pfam" id="PF11028">
    <property type="entry name" value="TMEM260-like"/>
    <property type="match status" value="1"/>
</dbReference>
<reference evidence="3 4" key="1">
    <citation type="journal article" date="2012" name="BMC Genomics">
        <title>Comparative genomics of Brachyspira pilosicoli strains: genome rearrangements, reductions and correlation of genetic compliment with phenotypic diversity.</title>
        <authorList>
            <person name="Mappley L.J."/>
            <person name="Black M.L."/>
            <person name="Abuoun M."/>
            <person name="Darby A.C."/>
            <person name="Woodward M.J."/>
            <person name="Parkhill J."/>
            <person name="Turner A.K."/>
            <person name="Bellgard M.I."/>
            <person name="La T."/>
            <person name="Phillips N.D."/>
            <person name="La Ragione R.M."/>
            <person name="Hampson D.J."/>
        </authorList>
    </citation>
    <scope>NUCLEOTIDE SEQUENCE [LARGE SCALE GENOMIC DNA]</scope>
    <source>
        <strain evidence="3">WesB</strain>
    </source>
</reference>
<accession>K0JHM4</accession>
<dbReference type="OrthoDB" id="304403at2"/>
<dbReference type="KEGG" id="bpw:WESB_0349"/>
<organism evidence="3 4">
    <name type="scientific">Brachyspira pilosicoli WesB</name>
    <dbReference type="NCBI Taxonomy" id="1161918"/>
    <lineage>
        <taxon>Bacteria</taxon>
        <taxon>Pseudomonadati</taxon>
        <taxon>Spirochaetota</taxon>
        <taxon>Spirochaetia</taxon>
        <taxon>Brachyspirales</taxon>
        <taxon>Brachyspiraceae</taxon>
        <taxon>Brachyspira</taxon>
    </lineage>
</organism>
<feature type="transmembrane region" description="Helical" evidence="2">
    <location>
        <begin position="623"/>
        <end position="643"/>
    </location>
</feature>
<dbReference type="PANTHER" id="PTHR16214">
    <property type="entry name" value="TRANSMEMBRANE PROTEIN 260"/>
    <property type="match status" value="1"/>
</dbReference>
<feature type="transmembrane region" description="Helical" evidence="2">
    <location>
        <begin position="225"/>
        <end position="243"/>
    </location>
</feature>
<gene>
    <name evidence="3" type="ORF">WESB_0349</name>
</gene>
<dbReference type="PATRIC" id="fig|1161918.5.peg.2219"/>
<feature type="transmembrane region" description="Helical" evidence="2">
    <location>
        <begin position="194"/>
        <end position="213"/>
    </location>
</feature>